<dbReference type="InterPro" id="IPR036366">
    <property type="entry name" value="PGBDSf"/>
</dbReference>
<proteinExistence type="predicted"/>
<feature type="transmembrane region" description="Helical" evidence="1">
    <location>
        <begin position="287"/>
        <end position="307"/>
    </location>
</feature>
<dbReference type="PANTHER" id="PTHR35894">
    <property type="entry name" value="GENERAL SECRETION PATHWAY PROTEIN A-RELATED"/>
    <property type="match status" value="1"/>
</dbReference>
<dbReference type="InterPro" id="IPR002477">
    <property type="entry name" value="Peptidoglycan-bd-like"/>
</dbReference>
<protein>
    <recommendedName>
        <fullName evidence="2">AAA+ ATPase domain-containing protein</fullName>
    </recommendedName>
</protein>
<evidence type="ECO:0000256" key="1">
    <source>
        <dbReference type="SAM" id="Phobius"/>
    </source>
</evidence>
<dbReference type="SMART" id="SM00382">
    <property type="entry name" value="AAA"/>
    <property type="match status" value="1"/>
</dbReference>
<comment type="caution">
    <text evidence="3">The sequence shown here is derived from an EMBL/GenBank/DDBJ whole genome shotgun (WGS) entry which is preliminary data.</text>
</comment>
<keyword evidence="1" id="KW-1133">Transmembrane helix</keyword>
<dbReference type="InterPro" id="IPR049945">
    <property type="entry name" value="AAA_22"/>
</dbReference>
<dbReference type="SUPFAM" id="SSF47090">
    <property type="entry name" value="PGBD-like"/>
    <property type="match status" value="1"/>
</dbReference>
<dbReference type="Proteomes" id="UP000275199">
    <property type="component" value="Unassembled WGS sequence"/>
</dbReference>
<dbReference type="SUPFAM" id="SSF52540">
    <property type="entry name" value="P-loop containing nucleoside triphosphate hydrolases"/>
    <property type="match status" value="1"/>
</dbReference>
<dbReference type="Pfam" id="PF01471">
    <property type="entry name" value="PG_binding_1"/>
    <property type="match status" value="1"/>
</dbReference>
<organism evidence="3 4">
    <name type="scientific">Pseudomonas neustonica</name>
    <dbReference type="NCBI Taxonomy" id="2487346"/>
    <lineage>
        <taxon>Bacteria</taxon>
        <taxon>Pseudomonadati</taxon>
        <taxon>Pseudomonadota</taxon>
        <taxon>Gammaproteobacteria</taxon>
        <taxon>Pseudomonadales</taxon>
        <taxon>Pseudomonadaceae</taxon>
        <taxon>Pseudomonas</taxon>
    </lineage>
</organism>
<dbReference type="CDD" id="cd00009">
    <property type="entry name" value="AAA"/>
    <property type="match status" value="1"/>
</dbReference>
<sequence>MNASVHLSAYLQHFGFVRNPFPVTPDEHGIFFSPRLAQQFTELVHFIEQRKGFMLVTGDVGVGKSTLSRALLTRLAGQGTRTALVFNTFLQGPELLRAINRDFGIEAQGDSLESLLQALNDWLLQQRDAGHNCVLILDDAQGLDVSSLELVRQLSNLEASQAKLLQIVMVAQPEISLTLDRYDMRQLASRIALRLELSPLTLSELDTYLHHRLQWAGSPQALTLDQGALRRLHYFSHGYIRRVHILVDRCLYGLAASDSSRITAALVNTAAYELGFQPQAKRNPGVYAAKLVAGVAAIGVIAGLVVLDVRPDWAVIKPVPAVASVAPVAVAKVEAEPEPQALAWQQFIDRYAPLAVGEAPPEHWSQVIQWLPERSDTQPWLAVLLPLDWQEGCHGQTSYPLSEGNLVLFRSALPAQPQPFGADDSAIIALQQSLAQQGLLAEADIDGVMGPRTATALAFFQKQNDLLATGQPDADTAYLLDCIGGASE</sequence>
<dbReference type="InterPro" id="IPR036365">
    <property type="entry name" value="PGBD-like_sf"/>
</dbReference>
<dbReference type="InterPro" id="IPR052026">
    <property type="entry name" value="ExeA_AAA_ATPase_DNA-bind"/>
</dbReference>
<dbReference type="Pfam" id="PF13401">
    <property type="entry name" value="AAA_22"/>
    <property type="match status" value="1"/>
</dbReference>
<dbReference type="Gene3D" id="1.10.101.10">
    <property type="entry name" value="PGBD-like superfamily/PGBD"/>
    <property type="match status" value="1"/>
</dbReference>
<evidence type="ECO:0000313" key="3">
    <source>
        <dbReference type="EMBL" id="ROZ86321.1"/>
    </source>
</evidence>
<dbReference type="EMBL" id="RKKU01000005">
    <property type="protein sequence ID" value="ROZ86321.1"/>
    <property type="molecule type" value="Genomic_DNA"/>
</dbReference>
<accession>A0ABX9XJL1</accession>
<dbReference type="RefSeq" id="WP_123888751.1">
    <property type="nucleotide sequence ID" value="NZ_RKKU01000005.1"/>
</dbReference>
<evidence type="ECO:0000259" key="2">
    <source>
        <dbReference type="SMART" id="SM00382"/>
    </source>
</evidence>
<keyword evidence="1" id="KW-0812">Transmembrane</keyword>
<gene>
    <name evidence="3" type="ORF">EF096_06170</name>
</gene>
<reference evidence="3 4" key="1">
    <citation type="submission" date="2018-11" db="EMBL/GenBank/DDBJ databases">
        <authorList>
            <person name="Jang G.I."/>
            <person name="Hwang C.Y."/>
        </authorList>
    </citation>
    <scope>NUCLEOTIDE SEQUENCE [LARGE SCALE GENOMIC DNA]</scope>
    <source>
        <strain evidence="3 4">SSM26</strain>
    </source>
</reference>
<dbReference type="PANTHER" id="PTHR35894:SF5">
    <property type="entry name" value="MU-LIKE PROPHAGE FLUMU DNA TRANSPOSITION PROTEIN B"/>
    <property type="match status" value="1"/>
</dbReference>
<dbReference type="InterPro" id="IPR027417">
    <property type="entry name" value="P-loop_NTPase"/>
</dbReference>
<dbReference type="InterPro" id="IPR003593">
    <property type="entry name" value="AAA+_ATPase"/>
</dbReference>
<keyword evidence="4" id="KW-1185">Reference proteome</keyword>
<feature type="domain" description="AAA+ ATPase" evidence="2">
    <location>
        <begin position="50"/>
        <end position="193"/>
    </location>
</feature>
<evidence type="ECO:0000313" key="4">
    <source>
        <dbReference type="Proteomes" id="UP000275199"/>
    </source>
</evidence>
<dbReference type="Gene3D" id="3.40.50.300">
    <property type="entry name" value="P-loop containing nucleotide triphosphate hydrolases"/>
    <property type="match status" value="1"/>
</dbReference>
<name>A0ABX9XJL1_9PSED</name>
<keyword evidence="1" id="KW-0472">Membrane</keyword>